<proteinExistence type="predicted"/>
<organism evidence="2 3">
    <name type="scientific">Maritimibacter harenae</name>
    <dbReference type="NCBI Taxonomy" id="2606218"/>
    <lineage>
        <taxon>Bacteria</taxon>
        <taxon>Pseudomonadati</taxon>
        <taxon>Pseudomonadota</taxon>
        <taxon>Alphaproteobacteria</taxon>
        <taxon>Rhodobacterales</taxon>
        <taxon>Roseobacteraceae</taxon>
        <taxon>Maritimibacter</taxon>
    </lineage>
</organism>
<dbReference type="RefSeq" id="WP_161352798.1">
    <property type="nucleotide sequence ID" value="NZ_WTUX01000019.1"/>
</dbReference>
<evidence type="ECO:0008006" key="4">
    <source>
        <dbReference type="Google" id="ProtNLM"/>
    </source>
</evidence>
<comment type="caution">
    <text evidence="2">The sequence shown here is derived from an EMBL/GenBank/DDBJ whole genome shotgun (WGS) entry which is preliminary data.</text>
</comment>
<reference evidence="2 3" key="1">
    <citation type="submission" date="2019-12" db="EMBL/GenBank/DDBJ databases">
        <title>Maritimibacter sp. nov. sp. isolated from sea sand.</title>
        <authorList>
            <person name="Kim J."/>
            <person name="Jeong S.E."/>
            <person name="Jung H.S."/>
            <person name="Jeon C.O."/>
        </authorList>
    </citation>
    <scope>NUCLEOTIDE SEQUENCE [LARGE SCALE GENOMIC DNA]</scope>
    <source>
        <strain evidence="2 3">DP07</strain>
    </source>
</reference>
<name>A0A845M570_9RHOB</name>
<evidence type="ECO:0000313" key="2">
    <source>
        <dbReference type="EMBL" id="MZR14696.1"/>
    </source>
</evidence>
<keyword evidence="3" id="KW-1185">Reference proteome</keyword>
<keyword evidence="1" id="KW-1133">Transmembrane helix</keyword>
<keyword evidence="1" id="KW-0472">Membrane</keyword>
<feature type="transmembrane region" description="Helical" evidence="1">
    <location>
        <begin position="18"/>
        <end position="40"/>
    </location>
</feature>
<dbReference type="EMBL" id="WTUX01000019">
    <property type="protein sequence ID" value="MZR14696.1"/>
    <property type="molecule type" value="Genomic_DNA"/>
</dbReference>
<accession>A0A845M570</accession>
<dbReference type="Proteomes" id="UP000467322">
    <property type="component" value="Unassembled WGS sequence"/>
</dbReference>
<dbReference type="AlphaFoldDB" id="A0A845M570"/>
<gene>
    <name evidence="2" type="ORF">GQE99_16875</name>
</gene>
<keyword evidence="1" id="KW-0812">Transmembrane</keyword>
<feature type="transmembrane region" description="Helical" evidence="1">
    <location>
        <begin position="46"/>
        <end position="65"/>
    </location>
</feature>
<protein>
    <recommendedName>
        <fullName evidence="4">DUF2244 domain-containing protein</fullName>
    </recommendedName>
</protein>
<sequence>MKVTTNTPDLLIVDDRPLFIGIMLILFILLFVGVGLGLVFSGEPLGLVFALMGGGLGAGAFIVFVRRVQVVFHRPEGYVEIRRKNAFRARKVRHALDEIDRAEVESSRTSEGATTYRTVLVIEAGQSVGRHPLTFAYSSGSGHRRVAEAINAWLSGPHPG</sequence>
<evidence type="ECO:0000256" key="1">
    <source>
        <dbReference type="SAM" id="Phobius"/>
    </source>
</evidence>
<evidence type="ECO:0000313" key="3">
    <source>
        <dbReference type="Proteomes" id="UP000467322"/>
    </source>
</evidence>